<dbReference type="AlphaFoldDB" id="A0AAW0UYF0"/>
<evidence type="ECO:0000313" key="3">
    <source>
        <dbReference type="Proteomes" id="UP001487740"/>
    </source>
</evidence>
<evidence type="ECO:0000313" key="2">
    <source>
        <dbReference type="EMBL" id="KAK8405149.1"/>
    </source>
</evidence>
<name>A0AAW0UYF0_SCYPA</name>
<comment type="caution">
    <text evidence="2">The sequence shown here is derived from an EMBL/GenBank/DDBJ whole genome shotgun (WGS) entry which is preliminary data.</text>
</comment>
<evidence type="ECO:0000256" key="1">
    <source>
        <dbReference type="SAM" id="MobiDB-lite"/>
    </source>
</evidence>
<proteinExistence type="predicted"/>
<keyword evidence="3" id="KW-1185">Reference proteome</keyword>
<reference evidence="2 3" key="1">
    <citation type="submission" date="2023-03" db="EMBL/GenBank/DDBJ databases">
        <title>High-quality genome of Scylla paramamosain provides insights in environmental adaptation.</title>
        <authorList>
            <person name="Zhang L."/>
        </authorList>
    </citation>
    <scope>NUCLEOTIDE SEQUENCE [LARGE SCALE GENOMIC DNA]</scope>
    <source>
        <strain evidence="2">LZ_2023a</strain>
        <tissue evidence="2">Muscle</tissue>
    </source>
</reference>
<protein>
    <submittedName>
        <fullName evidence="2">Uncharacterized protein</fullName>
    </submittedName>
</protein>
<dbReference type="Proteomes" id="UP001487740">
    <property type="component" value="Unassembled WGS sequence"/>
</dbReference>
<sequence length="101" mass="11108">MSASTDQLGVNRASVVNNVFASSDDLEGREERGGTTEATDRWKMLRYPYGDPTQIQGGNEEIRFEILYLKFGVEKRTSTQQTGPQGAAGRQLPSHISCADI</sequence>
<dbReference type="EMBL" id="JARAKH010000003">
    <property type="protein sequence ID" value="KAK8405149.1"/>
    <property type="molecule type" value="Genomic_DNA"/>
</dbReference>
<feature type="region of interest" description="Disordered" evidence="1">
    <location>
        <begin position="78"/>
        <end position="101"/>
    </location>
</feature>
<accession>A0AAW0UYF0</accession>
<gene>
    <name evidence="2" type="ORF">O3P69_001608</name>
</gene>
<organism evidence="2 3">
    <name type="scientific">Scylla paramamosain</name>
    <name type="common">Mud crab</name>
    <dbReference type="NCBI Taxonomy" id="85552"/>
    <lineage>
        <taxon>Eukaryota</taxon>
        <taxon>Metazoa</taxon>
        <taxon>Ecdysozoa</taxon>
        <taxon>Arthropoda</taxon>
        <taxon>Crustacea</taxon>
        <taxon>Multicrustacea</taxon>
        <taxon>Malacostraca</taxon>
        <taxon>Eumalacostraca</taxon>
        <taxon>Eucarida</taxon>
        <taxon>Decapoda</taxon>
        <taxon>Pleocyemata</taxon>
        <taxon>Brachyura</taxon>
        <taxon>Eubrachyura</taxon>
        <taxon>Portunoidea</taxon>
        <taxon>Portunidae</taxon>
        <taxon>Portuninae</taxon>
        <taxon>Scylla</taxon>
    </lineage>
</organism>